<reference evidence="6 7" key="1">
    <citation type="submission" date="2023-11" db="EMBL/GenBank/DDBJ databases">
        <title>Draft genome of Azohydromonas lata strain H1 (DSM1123), a polyhydroxyalkanoate producer.</title>
        <authorList>
            <person name="Traversa D."/>
            <person name="D'Addabbo P."/>
            <person name="Pazzani C."/>
            <person name="Manzari C."/>
            <person name="Chiara M."/>
            <person name="Scrascia M."/>
        </authorList>
    </citation>
    <scope>NUCLEOTIDE SEQUENCE [LARGE SCALE GENOMIC DNA]</scope>
    <source>
        <strain evidence="6 7">H1</strain>
    </source>
</reference>
<dbReference type="InterPro" id="IPR004089">
    <property type="entry name" value="MCPsignal_dom"/>
</dbReference>
<dbReference type="PANTHER" id="PTHR43531:SF11">
    <property type="entry name" value="METHYL-ACCEPTING CHEMOTAXIS PROTEIN 3"/>
    <property type="match status" value="1"/>
</dbReference>
<dbReference type="InterPro" id="IPR003660">
    <property type="entry name" value="HAMP_dom"/>
</dbReference>
<dbReference type="Proteomes" id="UP001293718">
    <property type="component" value="Unassembled WGS sequence"/>
</dbReference>
<evidence type="ECO:0000313" key="7">
    <source>
        <dbReference type="Proteomes" id="UP001293718"/>
    </source>
</evidence>
<dbReference type="Gene3D" id="1.10.287.950">
    <property type="entry name" value="Methyl-accepting chemotaxis protein"/>
    <property type="match status" value="1"/>
</dbReference>
<evidence type="ECO:0000256" key="3">
    <source>
        <dbReference type="PROSITE-ProRule" id="PRU00284"/>
    </source>
</evidence>
<evidence type="ECO:0000259" key="5">
    <source>
        <dbReference type="PROSITE" id="PS50885"/>
    </source>
</evidence>
<dbReference type="SMART" id="SM00304">
    <property type="entry name" value="HAMP"/>
    <property type="match status" value="1"/>
</dbReference>
<gene>
    <name evidence="6" type="ORF">SM757_12740</name>
</gene>
<keyword evidence="3" id="KW-0807">Transducer</keyword>
<dbReference type="SUPFAM" id="SSF58104">
    <property type="entry name" value="Methyl-accepting chemotaxis protein (MCP) signaling domain"/>
    <property type="match status" value="1"/>
</dbReference>
<dbReference type="PROSITE" id="PS50885">
    <property type="entry name" value="HAMP"/>
    <property type="match status" value="1"/>
</dbReference>
<dbReference type="Pfam" id="PF00672">
    <property type="entry name" value="HAMP"/>
    <property type="match status" value="1"/>
</dbReference>
<dbReference type="InterPro" id="IPR051310">
    <property type="entry name" value="MCP_chemotaxis"/>
</dbReference>
<evidence type="ECO:0000256" key="2">
    <source>
        <dbReference type="ARBA" id="ARBA00029447"/>
    </source>
</evidence>
<feature type="domain" description="Methyl-accepting transducer" evidence="4">
    <location>
        <begin position="269"/>
        <end position="498"/>
    </location>
</feature>
<dbReference type="InterPro" id="IPR004090">
    <property type="entry name" value="Chemotax_Me-accpt_rcpt"/>
</dbReference>
<dbReference type="RefSeq" id="WP_322465750.1">
    <property type="nucleotide sequence ID" value="NZ_JAXOJX010000018.1"/>
</dbReference>
<evidence type="ECO:0000259" key="4">
    <source>
        <dbReference type="PROSITE" id="PS50111"/>
    </source>
</evidence>
<evidence type="ECO:0000313" key="6">
    <source>
        <dbReference type="EMBL" id="MDZ5457439.1"/>
    </source>
</evidence>
<proteinExistence type="inferred from homology"/>
<dbReference type="PANTHER" id="PTHR43531">
    <property type="entry name" value="PROTEIN ICFG"/>
    <property type="match status" value="1"/>
</dbReference>
<comment type="similarity">
    <text evidence="2">Belongs to the methyl-accepting chemotaxis (MCP) protein family.</text>
</comment>
<dbReference type="Pfam" id="PF00015">
    <property type="entry name" value="MCPsignal"/>
    <property type="match status" value="1"/>
</dbReference>
<dbReference type="PRINTS" id="PR00260">
    <property type="entry name" value="CHEMTRNSDUCR"/>
</dbReference>
<name>A0ABU5IE86_9BURK</name>
<protein>
    <submittedName>
        <fullName evidence="6">Methyl-accepting chemotaxis protein</fullName>
    </submittedName>
</protein>
<dbReference type="SMART" id="SM00283">
    <property type="entry name" value="MA"/>
    <property type="match status" value="1"/>
</dbReference>
<sequence length="515" mass="53615">MIFGPRATLRAKLAAGAVASILTLLVVLAAATLALRDVNAEFGAFADNEFAAQAGVATLRLHLGEVMRLDKEALINIDDAQAAKALQSRWHQALGAAKDSLQSLRERGNGAAADELGALLSGYEKSAGAVIQDSINGRIVTATEGFQLLSGARAQADRLAALVGRLSDDVAARGQERRAHAQSRSDFWRQAMLGVAALSIAVFAWLAWAGVRAVTVPLTHAVAVAQRIAKGDLAGDIATGGVQEFSQLLRAMAAMQARLREMLHDMQQSSQAVAAASVQIAAGNGDLSSRTERTAADLLQTAAAMSELARCVGHTEHTANAVTQLAHSATGAAQDGSEAVASVCGAMDQLERSASRITEITGVIERIALQTRLLALNAAVEAARAGVQGRGFSVVAQEVGVLAERAASASAEIASLARESVHVVDQGTQAANDAQARMERINASVARMAHSMEELLQAAANQTSRIRELSGAVSEVEAATQQNAALVQQSAATSELLHRQASRLQGLTANFKLAV</sequence>
<evidence type="ECO:0000256" key="1">
    <source>
        <dbReference type="ARBA" id="ARBA00022500"/>
    </source>
</evidence>
<keyword evidence="1" id="KW-0145">Chemotaxis</keyword>
<dbReference type="EMBL" id="JAXOJX010000018">
    <property type="protein sequence ID" value="MDZ5457439.1"/>
    <property type="molecule type" value="Genomic_DNA"/>
</dbReference>
<organism evidence="6 7">
    <name type="scientific">Azohydromonas lata</name>
    <dbReference type="NCBI Taxonomy" id="45677"/>
    <lineage>
        <taxon>Bacteria</taxon>
        <taxon>Pseudomonadati</taxon>
        <taxon>Pseudomonadota</taxon>
        <taxon>Betaproteobacteria</taxon>
        <taxon>Burkholderiales</taxon>
        <taxon>Sphaerotilaceae</taxon>
        <taxon>Azohydromonas</taxon>
    </lineage>
</organism>
<keyword evidence="7" id="KW-1185">Reference proteome</keyword>
<feature type="domain" description="HAMP" evidence="5">
    <location>
        <begin position="212"/>
        <end position="264"/>
    </location>
</feature>
<dbReference type="PROSITE" id="PS50111">
    <property type="entry name" value="CHEMOTAXIS_TRANSDUC_2"/>
    <property type="match status" value="1"/>
</dbReference>
<comment type="caution">
    <text evidence="6">The sequence shown here is derived from an EMBL/GenBank/DDBJ whole genome shotgun (WGS) entry which is preliminary data.</text>
</comment>
<accession>A0ABU5IE86</accession>